<feature type="domain" description="S-locus receptor kinase C-terminal" evidence="6">
    <location>
        <begin position="155"/>
        <end position="200"/>
    </location>
</feature>
<dbReference type="Pfam" id="PF12398">
    <property type="entry name" value="DUF3660"/>
    <property type="match status" value="1"/>
</dbReference>
<dbReference type="InterPro" id="IPR021820">
    <property type="entry name" value="S-locus_recpt_kinase_C"/>
</dbReference>
<keyword evidence="5" id="KW-0812">Transmembrane</keyword>
<dbReference type="Gene3D" id="1.10.510.10">
    <property type="entry name" value="Transferase(Phosphotransferase) domain 1"/>
    <property type="match status" value="1"/>
</dbReference>
<evidence type="ECO:0000259" key="6">
    <source>
        <dbReference type="Pfam" id="PF11883"/>
    </source>
</evidence>
<dbReference type="GO" id="GO:0004674">
    <property type="term" value="F:protein serine/threonine kinase activity"/>
    <property type="evidence" value="ECO:0007669"/>
    <property type="project" value="InterPro"/>
</dbReference>
<dbReference type="EMBL" id="CM017321">
    <property type="protein sequence ID" value="KAE7995519.1"/>
    <property type="molecule type" value="Genomic_DNA"/>
</dbReference>
<dbReference type="InterPro" id="IPR011009">
    <property type="entry name" value="Kinase-like_dom_sf"/>
</dbReference>
<comment type="subcellular location">
    <subcellularLocation>
        <location evidence="1">Membrane</location>
        <topology evidence="1">Single-pass type I membrane protein</topology>
    </subcellularLocation>
</comment>
<evidence type="ECO:0000259" key="7">
    <source>
        <dbReference type="Pfam" id="PF12398"/>
    </source>
</evidence>
<evidence type="ECO:0000256" key="2">
    <source>
        <dbReference type="ARBA" id="ARBA00022741"/>
    </source>
</evidence>
<evidence type="ECO:0000313" key="9">
    <source>
        <dbReference type="Proteomes" id="UP000327013"/>
    </source>
</evidence>
<dbReference type="SUPFAM" id="SSF56112">
    <property type="entry name" value="Protein kinase-like (PK-like)"/>
    <property type="match status" value="1"/>
</dbReference>
<dbReference type="Proteomes" id="UP000327013">
    <property type="component" value="Chromosome 1"/>
</dbReference>
<gene>
    <name evidence="8" type="ORF">FH972_000303</name>
</gene>
<organism evidence="8 9">
    <name type="scientific">Carpinus fangiana</name>
    <dbReference type="NCBI Taxonomy" id="176857"/>
    <lineage>
        <taxon>Eukaryota</taxon>
        <taxon>Viridiplantae</taxon>
        <taxon>Streptophyta</taxon>
        <taxon>Embryophyta</taxon>
        <taxon>Tracheophyta</taxon>
        <taxon>Spermatophyta</taxon>
        <taxon>Magnoliopsida</taxon>
        <taxon>eudicotyledons</taxon>
        <taxon>Gunneridae</taxon>
        <taxon>Pentapetalae</taxon>
        <taxon>rosids</taxon>
        <taxon>fabids</taxon>
        <taxon>Fagales</taxon>
        <taxon>Betulaceae</taxon>
        <taxon>Carpinus</taxon>
    </lineage>
</organism>
<dbReference type="PANTHER" id="PTHR27006">
    <property type="entry name" value="PROMASTIGOTE SURFACE ANTIGEN PROTEIN PSA"/>
    <property type="match status" value="1"/>
</dbReference>
<evidence type="ECO:0000256" key="4">
    <source>
        <dbReference type="SAM" id="MobiDB-lite"/>
    </source>
</evidence>
<reference evidence="8 9" key="1">
    <citation type="submission" date="2019-06" db="EMBL/GenBank/DDBJ databases">
        <title>A chromosomal-level reference genome of Carpinus fangiana (Coryloideae, Betulaceae).</title>
        <authorList>
            <person name="Yang X."/>
            <person name="Wang Z."/>
            <person name="Zhang L."/>
            <person name="Hao G."/>
            <person name="Liu J."/>
            <person name="Yang Y."/>
        </authorList>
    </citation>
    <scope>NUCLEOTIDE SEQUENCE [LARGE SCALE GENOMIC DNA]</scope>
    <source>
        <strain evidence="8">Cfa_2016G</strain>
        <tissue evidence="8">Leaf</tissue>
    </source>
</reference>
<feature type="domain" description="S-locus receptor kinase" evidence="7">
    <location>
        <begin position="71"/>
        <end position="98"/>
    </location>
</feature>
<feature type="transmembrane region" description="Helical" evidence="5">
    <location>
        <begin position="29"/>
        <end position="51"/>
    </location>
</feature>
<dbReference type="OrthoDB" id="1724848at2759"/>
<evidence type="ECO:0000256" key="1">
    <source>
        <dbReference type="ARBA" id="ARBA00004479"/>
    </source>
</evidence>
<evidence type="ECO:0000256" key="5">
    <source>
        <dbReference type="SAM" id="Phobius"/>
    </source>
</evidence>
<keyword evidence="5" id="KW-1133">Transmembrane helix</keyword>
<sequence length="200" mass="22045">MARNGTVVSDSDDAGSGGSGGGSDKTKQIIMALGITVGIVILLSGLTVYYVRRRKGLQAILQGRTRQKGLRERSQDLLLNEVVISSKKEYSTESNLDDAWKLWNEGRIMELMDALMEKPVLESEILRSIQVGLLCVAQRPEDRPTMSSALLMLDSEHPSLPQPQQPGFYTERFPAEANSSSTGKRQYATNEVTITMLQGR</sequence>
<proteinExistence type="predicted"/>
<accession>A0A5N6QA77</accession>
<feature type="region of interest" description="Disordered" evidence="4">
    <location>
        <begin position="1"/>
        <end position="23"/>
    </location>
</feature>
<evidence type="ECO:0000256" key="3">
    <source>
        <dbReference type="ARBA" id="ARBA00022840"/>
    </source>
</evidence>
<keyword evidence="9" id="KW-1185">Reference proteome</keyword>
<protein>
    <submittedName>
        <fullName evidence="8">Uncharacterized protein</fullName>
    </submittedName>
</protein>
<evidence type="ECO:0000313" key="8">
    <source>
        <dbReference type="EMBL" id="KAE7995519.1"/>
    </source>
</evidence>
<keyword evidence="5" id="KW-0472">Membrane</keyword>
<dbReference type="AlphaFoldDB" id="A0A5N6QA77"/>
<name>A0A5N6QA77_9ROSI</name>
<dbReference type="InterPro" id="IPR022126">
    <property type="entry name" value="S-locus_recpt_kinase"/>
</dbReference>
<dbReference type="GO" id="GO:0005524">
    <property type="term" value="F:ATP binding"/>
    <property type="evidence" value="ECO:0007669"/>
    <property type="project" value="UniProtKB-KW"/>
</dbReference>
<keyword evidence="2" id="KW-0547">Nucleotide-binding</keyword>
<dbReference type="PANTHER" id="PTHR27006:SF587">
    <property type="entry name" value="RECEPTOR-LIKE SERINE_THREONINE-PROTEIN KINASE"/>
    <property type="match status" value="1"/>
</dbReference>
<keyword evidence="3" id="KW-0067">ATP-binding</keyword>
<dbReference type="Pfam" id="PF11883">
    <property type="entry name" value="DUF3403"/>
    <property type="match status" value="1"/>
</dbReference>